<keyword evidence="3" id="KW-1185">Reference proteome</keyword>
<evidence type="ECO:0000313" key="2">
    <source>
        <dbReference type="EMBL" id="GGA45001.1"/>
    </source>
</evidence>
<dbReference type="EMBL" id="BMEX01000005">
    <property type="protein sequence ID" value="GGA45001.1"/>
    <property type="molecule type" value="Genomic_DNA"/>
</dbReference>
<protein>
    <submittedName>
        <fullName evidence="2">Uncharacterized protein</fullName>
    </submittedName>
</protein>
<proteinExistence type="predicted"/>
<keyword evidence="1" id="KW-1133">Transmembrane helix</keyword>
<keyword evidence="1" id="KW-0812">Transmembrane</keyword>
<sequence length="47" mass="5053">MEELRPVFIIAGVLLEVVGIFNAFRGKSSGLELIILGILCLLVGLLI</sequence>
<name>A0ABQ1GJ98_9BACL</name>
<reference evidence="3" key="1">
    <citation type="journal article" date="2019" name="Int. J. Syst. Evol. Microbiol.">
        <title>The Global Catalogue of Microorganisms (GCM) 10K type strain sequencing project: providing services to taxonomists for standard genome sequencing and annotation.</title>
        <authorList>
            <consortium name="The Broad Institute Genomics Platform"/>
            <consortium name="The Broad Institute Genome Sequencing Center for Infectious Disease"/>
            <person name="Wu L."/>
            <person name="Ma J."/>
        </authorList>
    </citation>
    <scope>NUCLEOTIDE SEQUENCE [LARGE SCALE GENOMIC DNA]</scope>
    <source>
        <strain evidence="3">CGMCC 1.12404</strain>
    </source>
</reference>
<evidence type="ECO:0000313" key="3">
    <source>
        <dbReference type="Proteomes" id="UP000617979"/>
    </source>
</evidence>
<gene>
    <name evidence="2" type="ORF">GCM10007416_17630</name>
</gene>
<comment type="caution">
    <text evidence="2">The sequence shown here is derived from an EMBL/GenBank/DDBJ whole genome shotgun (WGS) entry which is preliminary data.</text>
</comment>
<feature type="transmembrane region" description="Helical" evidence="1">
    <location>
        <begin position="30"/>
        <end position="46"/>
    </location>
</feature>
<accession>A0ABQ1GJ98</accession>
<evidence type="ECO:0000256" key="1">
    <source>
        <dbReference type="SAM" id="Phobius"/>
    </source>
</evidence>
<dbReference type="Proteomes" id="UP000617979">
    <property type="component" value="Unassembled WGS sequence"/>
</dbReference>
<feature type="transmembrane region" description="Helical" evidence="1">
    <location>
        <begin position="7"/>
        <end position="24"/>
    </location>
</feature>
<organism evidence="2 3">
    <name type="scientific">Kroppenstedtia guangzhouensis</name>
    <dbReference type="NCBI Taxonomy" id="1274356"/>
    <lineage>
        <taxon>Bacteria</taxon>
        <taxon>Bacillati</taxon>
        <taxon>Bacillota</taxon>
        <taxon>Bacilli</taxon>
        <taxon>Bacillales</taxon>
        <taxon>Thermoactinomycetaceae</taxon>
        <taxon>Kroppenstedtia</taxon>
    </lineage>
</organism>
<keyword evidence="1" id="KW-0472">Membrane</keyword>
<dbReference type="RefSeq" id="WP_188432045.1">
    <property type="nucleotide sequence ID" value="NZ_BMEX01000005.1"/>
</dbReference>